<dbReference type="InterPro" id="IPR002698">
    <property type="entry name" value="FTHF_cligase"/>
</dbReference>
<feature type="binding site" evidence="4">
    <location>
        <begin position="16"/>
        <end position="20"/>
    </location>
    <ligand>
        <name>ATP</name>
        <dbReference type="ChEBI" id="CHEBI:30616"/>
    </ligand>
</feature>
<dbReference type="SUPFAM" id="SSF100950">
    <property type="entry name" value="NagB/RpiA/CoA transferase-like"/>
    <property type="match status" value="1"/>
</dbReference>
<accession>A0A805ZYN4</accession>
<dbReference type="Gene3D" id="3.40.50.10420">
    <property type="entry name" value="NagB/RpiA/CoA transferase-like"/>
    <property type="match status" value="1"/>
</dbReference>
<organism evidence="6 7">
    <name type="scientific">Lactobacillus gasseri (strain ATCC 33323 / DSM 20243 / BCRC 14619 / CIP 102991 / JCM 1131 / KCTC 3163 / NCIMB 11718 / NCTC 13722 / AM63)</name>
    <dbReference type="NCBI Taxonomy" id="324831"/>
    <lineage>
        <taxon>Bacteria</taxon>
        <taxon>Bacillati</taxon>
        <taxon>Bacillota</taxon>
        <taxon>Bacilli</taxon>
        <taxon>Lactobacillales</taxon>
        <taxon>Lactobacillaceae</taxon>
        <taxon>Lactobacillus</taxon>
    </lineage>
</organism>
<keyword evidence="5" id="KW-0460">Magnesium</keyword>
<dbReference type="InterPro" id="IPR037171">
    <property type="entry name" value="NagB/RpiA_transferase-like"/>
</dbReference>
<evidence type="ECO:0000313" key="6">
    <source>
        <dbReference type="EMBL" id="ABJ60747.1"/>
    </source>
</evidence>
<dbReference type="Proteomes" id="UP000000664">
    <property type="component" value="Chromosome"/>
</dbReference>
<feature type="binding site" evidence="4">
    <location>
        <position position="63"/>
    </location>
    <ligand>
        <name>substrate</name>
    </ligand>
</feature>
<evidence type="ECO:0000256" key="2">
    <source>
        <dbReference type="ARBA" id="ARBA00022741"/>
    </source>
</evidence>
<dbReference type="Pfam" id="PF01812">
    <property type="entry name" value="5-FTHF_cyc-lig"/>
    <property type="match status" value="1"/>
</dbReference>
<evidence type="ECO:0000256" key="4">
    <source>
        <dbReference type="PIRSR" id="PIRSR006806-1"/>
    </source>
</evidence>
<comment type="catalytic activity">
    <reaction evidence="5">
        <text>(6S)-5-formyl-5,6,7,8-tetrahydrofolate + ATP = (6R)-5,10-methenyltetrahydrofolate + ADP + phosphate</text>
        <dbReference type="Rhea" id="RHEA:10488"/>
        <dbReference type="ChEBI" id="CHEBI:30616"/>
        <dbReference type="ChEBI" id="CHEBI:43474"/>
        <dbReference type="ChEBI" id="CHEBI:57455"/>
        <dbReference type="ChEBI" id="CHEBI:57457"/>
        <dbReference type="ChEBI" id="CHEBI:456216"/>
        <dbReference type="EC" id="6.3.3.2"/>
    </reaction>
</comment>
<dbReference type="KEGG" id="lga:LGAS_1385"/>
<dbReference type="GO" id="GO:0030272">
    <property type="term" value="F:5-formyltetrahydrofolate cyclo-ligase activity"/>
    <property type="evidence" value="ECO:0007669"/>
    <property type="project" value="UniProtKB-EC"/>
</dbReference>
<comment type="similarity">
    <text evidence="1 5">Belongs to the 5-formyltetrahydrofolate cyclo-ligase family.</text>
</comment>
<name>A0A805ZYN4_LACGA</name>
<sequence>MFFCIQRYYLMHLISKKELRKLQIKKLTEFANSKQKLSEDKILKEKLLRSSLLTKAESIGISVSMPIEVNTAPIIASLWKMGKRVYIPRCLPKRKMEFTLYDKNTILVKTKFGVLENHDSEAIVNNNLDLIIVPGLAYGLDRNSRLGFGGGYYDRFLEKYPTQTLSLANSAQFFKQTTWRVEEHDIPIEKLILVK</sequence>
<evidence type="ECO:0000256" key="5">
    <source>
        <dbReference type="RuleBase" id="RU361279"/>
    </source>
</evidence>
<keyword evidence="3 4" id="KW-0067">ATP-binding</keyword>
<comment type="cofactor">
    <cofactor evidence="5">
        <name>Mg(2+)</name>
        <dbReference type="ChEBI" id="CHEBI:18420"/>
    </cofactor>
</comment>
<proteinExistence type="inferred from homology"/>
<dbReference type="EC" id="6.3.3.2" evidence="5"/>
<evidence type="ECO:0000313" key="7">
    <source>
        <dbReference type="Proteomes" id="UP000000664"/>
    </source>
</evidence>
<dbReference type="NCBIfam" id="TIGR02727">
    <property type="entry name" value="MTHFS_bact"/>
    <property type="match status" value="1"/>
</dbReference>
<protein>
    <recommendedName>
        <fullName evidence="5">5-formyltetrahydrofolate cyclo-ligase</fullName>
        <ecNumber evidence="5">6.3.3.2</ecNumber>
    </recommendedName>
</protein>
<dbReference type="InterPro" id="IPR024185">
    <property type="entry name" value="FTHF_cligase-like_sf"/>
</dbReference>
<dbReference type="PANTHER" id="PTHR23407">
    <property type="entry name" value="ATPASE INHIBITOR/5-FORMYLTETRAHYDROFOLATE CYCLO-LIGASE"/>
    <property type="match status" value="1"/>
</dbReference>
<keyword evidence="5" id="KW-0479">Metal-binding</keyword>
<dbReference type="PANTHER" id="PTHR23407:SF1">
    <property type="entry name" value="5-FORMYLTETRAHYDROFOLATE CYCLO-LIGASE"/>
    <property type="match status" value="1"/>
</dbReference>
<reference evidence="6 7" key="1">
    <citation type="journal article" date="2006" name="Proc. Natl. Acad. Sci. U.S.A.">
        <title>Comparative genomics of the lactic acid bacteria.</title>
        <authorList>
            <person name="Makarova K."/>
            <person name="Slesarev A."/>
            <person name="Wolf Y."/>
            <person name="Sorokin A."/>
            <person name="Mirkin B."/>
            <person name="Koonin E."/>
            <person name="Pavlov A."/>
            <person name="Pavlova N."/>
            <person name="Karamychev V."/>
            <person name="Polouchine N."/>
            <person name="Shakhova V."/>
            <person name="Grigoriev I."/>
            <person name="Lou Y."/>
            <person name="Rohksar D."/>
            <person name="Lucas S."/>
            <person name="Huang K."/>
            <person name="Goodstein D.M."/>
            <person name="Hawkins T."/>
            <person name="Plengvidhya V."/>
            <person name="Welker D."/>
            <person name="Hughes J."/>
            <person name="Goh Y."/>
            <person name="Benson A."/>
            <person name="Baldwin K."/>
            <person name="Lee J.H."/>
            <person name="Diaz-Muniz I."/>
            <person name="Dosti B."/>
            <person name="Smeianov V."/>
            <person name="Wechter W."/>
            <person name="Barabote R."/>
            <person name="Lorca G."/>
            <person name="Altermann E."/>
            <person name="Barrangou R."/>
            <person name="Ganesan B."/>
            <person name="Xie Y."/>
            <person name="Rawsthorne H."/>
            <person name="Tamir D."/>
            <person name="Parker C."/>
            <person name="Breidt F."/>
            <person name="Broadbent J."/>
            <person name="Hutkins R."/>
            <person name="O'Sullivan D."/>
            <person name="Steele J."/>
            <person name="Unlu G."/>
            <person name="Saier M."/>
            <person name="Klaenhammer T."/>
            <person name="Richardson P."/>
            <person name="Kozyavkin S."/>
            <person name="Weimer B."/>
            <person name="Mills D."/>
        </authorList>
    </citation>
    <scope>NUCLEOTIDE SEQUENCE [LARGE SCALE GENOMIC DNA]</scope>
    <source>
        <strain evidence="7">ATCC 33323 / DSM 20243 / BCRC 14619 / CIP 102991 / JCM 1131 / KCTC 3163 / NCIMB 11718 / NCTC 13722 / AM63</strain>
    </source>
</reference>
<evidence type="ECO:0000256" key="1">
    <source>
        <dbReference type="ARBA" id="ARBA00010638"/>
    </source>
</evidence>
<gene>
    <name evidence="6" type="ordered locus">LGAS_1385</name>
</gene>
<dbReference type="PIRSF" id="PIRSF006806">
    <property type="entry name" value="FTHF_cligase"/>
    <property type="match status" value="1"/>
</dbReference>
<dbReference type="GO" id="GO:0046872">
    <property type="term" value="F:metal ion binding"/>
    <property type="evidence" value="ECO:0007669"/>
    <property type="project" value="UniProtKB-KW"/>
</dbReference>
<dbReference type="AlphaFoldDB" id="A0A805ZYN4"/>
<evidence type="ECO:0000256" key="3">
    <source>
        <dbReference type="ARBA" id="ARBA00022840"/>
    </source>
</evidence>
<dbReference type="GO" id="GO:0005524">
    <property type="term" value="F:ATP binding"/>
    <property type="evidence" value="ECO:0007669"/>
    <property type="project" value="UniProtKB-KW"/>
</dbReference>
<feature type="binding site" evidence="4">
    <location>
        <position position="68"/>
    </location>
    <ligand>
        <name>substrate</name>
    </ligand>
</feature>
<feature type="binding site" evidence="4">
    <location>
        <begin position="145"/>
        <end position="153"/>
    </location>
    <ligand>
        <name>ATP</name>
        <dbReference type="ChEBI" id="CHEBI:30616"/>
    </ligand>
</feature>
<dbReference type="GO" id="GO:0009396">
    <property type="term" value="P:folic acid-containing compound biosynthetic process"/>
    <property type="evidence" value="ECO:0007669"/>
    <property type="project" value="TreeGrafter"/>
</dbReference>
<dbReference type="EMBL" id="CP000413">
    <property type="protein sequence ID" value="ABJ60747.1"/>
    <property type="molecule type" value="Genomic_DNA"/>
</dbReference>
<dbReference type="GO" id="GO:0035999">
    <property type="term" value="P:tetrahydrofolate interconversion"/>
    <property type="evidence" value="ECO:0007669"/>
    <property type="project" value="TreeGrafter"/>
</dbReference>
<keyword evidence="2 4" id="KW-0547">Nucleotide-binding</keyword>